<sequence length="345" mass="39150">MNSYTMSFFLSSLSAGTIITISSYHWFLAWIGLEINTMAIIPLMIKLHHPQATEAQTKYFLTQASASALILFSSLINAWTTGEWTIMEIQNPLSSIIITTGLAIKLGLAPFHMWLPDVLQGLDMMTCLILSTWQKIAPMALIIQLNECLNFEMLTIMAILSTILGGWGGLNQPQLRKIMAYSSIAHLGWMIMILSFSTSLTLLNFMIYLTMTSLMFMTFFIIKSNNINTMSISWVKPPLLMAVLMTTLLSLGLPPLSGFMPKWLIIQELVKQNMTTMATIIALSSLISLFFNYDYHIQFHWLPTYPSNFSHSWRLKSQTLLLTSYIFMLSTMILPMTPLMLNMMM</sequence>
<evidence type="ECO:0000256" key="1">
    <source>
        <dbReference type="ARBA" id="ARBA00004448"/>
    </source>
</evidence>
<feature type="transmembrane region" description="Helical" evidence="17">
    <location>
        <begin position="59"/>
        <end position="80"/>
    </location>
</feature>
<dbReference type="AlphaFoldDB" id="A0A343A0K7"/>
<dbReference type="InterPro" id="IPR003917">
    <property type="entry name" value="NADH_UbQ_OxRdtase_chain2"/>
</dbReference>
<evidence type="ECO:0000256" key="2">
    <source>
        <dbReference type="ARBA" id="ARBA00007012"/>
    </source>
</evidence>
<gene>
    <name evidence="19" type="primary">ND2</name>
</gene>
<dbReference type="PRINTS" id="PR01436">
    <property type="entry name" value="NADHDHGNASE2"/>
</dbReference>
<evidence type="ECO:0000256" key="8">
    <source>
        <dbReference type="ARBA" id="ARBA00022792"/>
    </source>
</evidence>
<evidence type="ECO:0000313" key="19">
    <source>
        <dbReference type="EMBL" id="AOW71040.1"/>
    </source>
</evidence>
<keyword evidence="13 17" id="KW-0830">Ubiquinone</keyword>
<evidence type="ECO:0000256" key="15">
    <source>
        <dbReference type="ARBA" id="ARBA00023136"/>
    </source>
</evidence>
<evidence type="ECO:0000256" key="5">
    <source>
        <dbReference type="ARBA" id="ARBA00022448"/>
    </source>
</evidence>
<keyword evidence="14 17" id="KW-0496">Mitochondrion</keyword>
<accession>A0A343A0K7</accession>
<keyword evidence="15 17" id="KW-0472">Membrane</keyword>
<protein>
    <recommendedName>
        <fullName evidence="4 17">NADH-ubiquinone oxidoreductase chain 2</fullName>
        <ecNumber evidence="3 17">7.1.1.2</ecNumber>
    </recommendedName>
</protein>
<dbReference type="EMBL" id="KU904488">
    <property type="protein sequence ID" value="AOW71040.1"/>
    <property type="molecule type" value="Genomic_DNA"/>
</dbReference>
<comment type="similarity">
    <text evidence="2 17">Belongs to the complex I subunit 2 family.</text>
</comment>
<evidence type="ECO:0000256" key="4">
    <source>
        <dbReference type="ARBA" id="ARBA00021008"/>
    </source>
</evidence>
<dbReference type="GO" id="GO:0008137">
    <property type="term" value="F:NADH dehydrogenase (ubiquinone) activity"/>
    <property type="evidence" value="ECO:0007669"/>
    <property type="project" value="UniProtKB-EC"/>
</dbReference>
<keyword evidence="10 17" id="KW-0249">Electron transport</keyword>
<proteinExistence type="inferred from homology"/>
<keyword evidence="6 17" id="KW-0679">Respiratory chain</keyword>
<comment type="function">
    <text evidence="17">Core subunit of the mitochondrial membrane respiratory chain NADH dehydrogenase (Complex I) which catalyzes electron transfer from NADH through the respiratory chain, using ubiquinone as an electron acceptor. Essential for the catalytic activity and assembly of complex I.</text>
</comment>
<feature type="transmembrane region" description="Helical" evidence="17">
    <location>
        <begin position="234"/>
        <end position="254"/>
    </location>
</feature>
<dbReference type="GO" id="GO:0005743">
    <property type="term" value="C:mitochondrial inner membrane"/>
    <property type="evidence" value="ECO:0007669"/>
    <property type="project" value="UniProtKB-SubCell"/>
</dbReference>
<keyword evidence="5" id="KW-0813">Transport</keyword>
<evidence type="ECO:0000256" key="14">
    <source>
        <dbReference type="ARBA" id="ARBA00023128"/>
    </source>
</evidence>
<evidence type="ECO:0000256" key="13">
    <source>
        <dbReference type="ARBA" id="ARBA00023075"/>
    </source>
</evidence>
<comment type="subcellular location">
    <subcellularLocation>
        <location evidence="1 17">Mitochondrion inner membrane</location>
        <topology evidence="1 17">Multi-pass membrane protein</topology>
    </subcellularLocation>
</comment>
<name>A0A343A0K7_9AMPH</name>
<feature type="domain" description="NADH:quinone oxidoreductase/Mrp antiporter transmembrane" evidence="18">
    <location>
        <begin position="23"/>
        <end position="288"/>
    </location>
</feature>
<organism evidence="19">
    <name type="scientific">Siren lacertina</name>
    <name type="common">greater siren</name>
    <dbReference type="NCBI Taxonomy" id="307977"/>
    <lineage>
        <taxon>Eukaryota</taxon>
        <taxon>Metazoa</taxon>
        <taxon>Chordata</taxon>
        <taxon>Craniata</taxon>
        <taxon>Vertebrata</taxon>
        <taxon>Euteleostomi</taxon>
        <taxon>Amphibia</taxon>
        <taxon>Batrachia</taxon>
        <taxon>Caudata</taxon>
        <taxon>Sirenoidea</taxon>
        <taxon>Sirenidae</taxon>
        <taxon>Siren</taxon>
    </lineage>
</organism>
<feature type="transmembrane region" description="Helical" evidence="17">
    <location>
        <begin position="92"/>
        <end position="115"/>
    </location>
</feature>
<dbReference type="PANTHER" id="PTHR46552:SF1">
    <property type="entry name" value="NADH-UBIQUINONE OXIDOREDUCTASE CHAIN 2"/>
    <property type="match status" value="1"/>
</dbReference>
<evidence type="ECO:0000256" key="9">
    <source>
        <dbReference type="ARBA" id="ARBA00022967"/>
    </source>
</evidence>
<evidence type="ECO:0000256" key="11">
    <source>
        <dbReference type="ARBA" id="ARBA00022989"/>
    </source>
</evidence>
<keyword evidence="9 17" id="KW-1278">Translocase</keyword>
<evidence type="ECO:0000256" key="12">
    <source>
        <dbReference type="ARBA" id="ARBA00023027"/>
    </source>
</evidence>
<feature type="transmembrane region" description="Helical" evidence="17">
    <location>
        <begin position="202"/>
        <end position="222"/>
    </location>
</feature>
<feature type="transmembrane region" description="Helical" evidence="17">
    <location>
        <begin position="151"/>
        <end position="171"/>
    </location>
</feature>
<evidence type="ECO:0000256" key="16">
    <source>
        <dbReference type="ARBA" id="ARBA00049551"/>
    </source>
</evidence>
<evidence type="ECO:0000256" key="6">
    <source>
        <dbReference type="ARBA" id="ARBA00022660"/>
    </source>
</evidence>
<evidence type="ECO:0000256" key="17">
    <source>
        <dbReference type="RuleBase" id="RU003403"/>
    </source>
</evidence>
<dbReference type="EC" id="7.1.1.2" evidence="3 17"/>
<keyword evidence="11 17" id="KW-1133">Transmembrane helix</keyword>
<dbReference type="PANTHER" id="PTHR46552">
    <property type="entry name" value="NADH-UBIQUINONE OXIDOREDUCTASE CHAIN 2"/>
    <property type="match status" value="1"/>
</dbReference>
<evidence type="ECO:0000259" key="18">
    <source>
        <dbReference type="Pfam" id="PF00361"/>
    </source>
</evidence>
<evidence type="ECO:0000256" key="3">
    <source>
        <dbReference type="ARBA" id="ARBA00012944"/>
    </source>
</evidence>
<dbReference type="GO" id="GO:0006120">
    <property type="term" value="P:mitochondrial electron transport, NADH to ubiquinone"/>
    <property type="evidence" value="ECO:0007669"/>
    <property type="project" value="InterPro"/>
</dbReference>
<feature type="transmembrane region" description="Helical" evidence="17">
    <location>
        <begin position="320"/>
        <end position="341"/>
    </location>
</feature>
<reference evidence="19" key="1">
    <citation type="submission" date="2016-03" db="EMBL/GenBank/DDBJ databases">
        <title>mtDNA species identification for the South Texas siren.</title>
        <authorList>
            <person name="LaFortune T.C."/>
            <person name="Kline R.J."/>
        </authorList>
    </citation>
    <scope>NUCLEOTIDE SEQUENCE</scope>
    <source>
        <strain evidence="19">1</strain>
    </source>
</reference>
<dbReference type="Pfam" id="PF00361">
    <property type="entry name" value="Proton_antipo_M"/>
    <property type="match status" value="1"/>
</dbReference>
<geneLocation type="mitochondrion" evidence="19"/>
<evidence type="ECO:0000256" key="7">
    <source>
        <dbReference type="ARBA" id="ARBA00022692"/>
    </source>
</evidence>
<keyword evidence="7 17" id="KW-0812">Transmembrane</keyword>
<comment type="catalytic activity">
    <reaction evidence="16 17">
        <text>a ubiquinone + NADH + 5 H(+)(in) = a ubiquinol + NAD(+) + 4 H(+)(out)</text>
        <dbReference type="Rhea" id="RHEA:29091"/>
        <dbReference type="Rhea" id="RHEA-COMP:9565"/>
        <dbReference type="Rhea" id="RHEA-COMP:9566"/>
        <dbReference type="ChEBI" id="CHEBI:15378"/>
        <dbReference type="ChEBI" id="CHEBI:16389"/>
        <dbReference type="ChEBI" id="CHEBI:17976"/>
        <dbReference type="ChEBI" id="CHEBI:57540"/>
        <dbReference type="ChEBI" id="CHEBI:57945"/>
        <dbReference type="EC" id="7.1.1.2"/>
    </reaction>
</comment>
<evidence type="ECO:0000256" key="10">
    <source>
        <dbReference type="ARBA" id="ARBA00022982"/>
    </source>
</evidence>
<feature type="transmembrane region" description="Helical" evidence="17">
    <location>
        <begin position="274"/>
        <end position="293"/>
    </location>
</feature>
<dbReference type="InterPro" id="IPR050175">
    <property type="entry name" value="Complex_I_Subunit_2"/>
</dbReference>
<dbReference type="InterPro" id="IPR001750">
    <property type="entry name" value="ND/Mrp_TM"/>
</dbReference>
<keyword evidence="12 17" id="KW-0520">NAD</keyword>
<keyword evidence="8 17" id="KW-0999">Mitochondrion inner membrane</keyword>